<keyword evidence="13" id="KW-0539">Nucleus</keyword>
<dbReference type="SMART" id="SM00353">
    <property type="entry name" value="HLH"/>
    <property type="match status" value="1"/>
</dbReference>
<dbReference type="InterPro" id="IPR039091">
    <property type="entry name" value="AHR/AHRR"/>
</dbReference>
<dbReference type="SUPFAM" id="SSF47459">
    <property type="entry name" value="HLH, helix-loop-helix DNA-binding domain"/>
    <property type="match status" value="1"/>
</dbReference>
<dbReference type="FunFam" id="3.30.450.20:FF:000019">
    <property type="entry name" value="Aryl hydrocarbon receptor 1"/>
    <property type="match status" value="1"/>
</dbReference>
<organism evidence="17 18">
    <name type="scientific">Phoxinus phoxinus</name>
    <name type="common">Eurasian minnow</name>
    <dbReference type="NCBI Taxonomy" id="58324"/>
    <lineage>
        <taxon>Eukaryota</taxon>
        <taxon>Metazoa</taxon>
        <taxon>Chordata</taxon>
        <taxon>Craniata</taxon>
        <taxon>Vertebrata</taxon>
        <taxon>Euteleostomi</taxon>
        <taxon>Actinopterygii</taxon>
        <taxon>Neopterygii</taxon>
        <taxon>Teleostei</taxon>
        <taxon>Ostariophysi</taxon>
        <taxon>Cypriniformes</taxon>
        <taxon>Leuciscidae</taxon>
        <taxon>Phoxininae</taxon>
        <taxon>Phoxinus</taxon>
    </lineage>
</organism>
<evidence type="ECO:0000313" key="18">
    <source>
        <dbReference type="Proteomes" id="UP001364617"/>
    </source>
</evidence>
<name>A0AAN9D5U0_9TELE</name>
<feature type="region of interest" description="Disordered" evidence="14">
    <location>
        <begin position="1"/>
        <end position="37"/>
    </location>
</feature>
<dbReference type="Pfam" id="PF14598">
    <property type="entry name" value="PAS_11"/>
    <property type="match status" value="1"/>
</dbReference>
<dbReference type="GO" id="GO:0003677">
    <property type="term" value="F:DNA binding"/>
    <property type="evidence" value="ECO:0007669"/>
    <property type="project" value="UniProtKB-KW"/>
</dbReference>
<dbReference type="GO" id="GO:0006805">
    <property type="term" value="P:xenobiotic metabolic process"/>
    <property type="evidence" value="ECO:0007669"/>
    <property type="project" value="InterPro"/>
</dbReference>
<dbReference type="PROSITE" id="PS50888">
    <property type="entry name" value="BHLH"/>
    <property type="match status" value="1"/>
</dbReference>
<evidence type="ECO:0000259" key="15">
    <source>
        <dbReference type="PROSITE" id="PS50112"/>
    </source>
</evidence>
<dbReference type="GO" id="GO:0005667">
    <property type="term" value="C:transcription regulator complex"/>
    <property type="evidence" value="ECO:0007669"/>
    <property type="project" value="InterPro"/>
</dbReference>
<dbReference type="PRINTS" id="PR00785">
    <property type="entry name" value="NCTRNSLOCATR"/>
</dbReference>
<dbReference type="InterPro" id="IPR000014">
    <property type="entry name" value="PAS"/>
</dbReference>
<feature type="domain" description="BHLH" evidence="16">
    <location>
        <begin position="24"/>
        <end position="77"/>
    </location>
</feature>
<dbReference type="GO" id="GO:1904613">
    <property type="term" value="P:cellular response to 2,3,7,8-tetrachlorodibenzodioxine"/>
    <property type="evidence" value="ECO:0007669"/>
    <property type="project" value="UniProtKB-ARBA"/>
</dbReference>
<evidence type="ECO:0000256" key="5">
    <source>
        <dbReference type="ARBA" id="ARBA00022491"/>
    </source>
</evidence>
<dbReference type="PANTHER" id="PTHR10649">
    <property type="entry name" value="ARYL HYDROCARBON RECEPTOR"/>
    <property type="match status" value="1"/>
</dbReference>
<gene>
    <name evidence="17" type="ORF">R3I93_008798</name>
</gene>
<evidence type="ECO:0000313" key="17">
    <source>
        <dbReference type="EMBL" id="KAK7157424.1"/>
    </source>
</evidence>
<evidence type="ECO:0000256" key="8">
    <source>
        <dbReference type="ARBA" id="ARBA00023015"/>
    </source>
</evidence>
<dbReference type="FunFam" id="4.10.280.10:FF:000024">
    <property type="entry name" value="Aryl hydrocarbon receptor 2"/>
    <property type="match status" value="1"/>
</dbReference>
<feature type="compositionally biased region" description="Polar residues" evidence="14">
    <location>
        <begin position="414"/>
        <end position="435"/>
    </location>
</feature>
<dbReference type="InterPro" id="IPR036638">
    <property type="entry name" value="HLH_DNA-bd_sf"/>
</dbReference>
<dbReference type="PROSITE" id="PS50112">
    <property type="entry name" value="PAS"/>
    <property type="match status" value="1"/>
</dbReference>
<dbReference type="InterPro" id="IPR035965">
    <property type="entry name" value="PAS-like_dom_sf"/>
</dbReference>
<accession>A0AAN9D5U0</accession>
<evidence type="ECO:0000256" key="6">
    <source>
        <dbReference type="ARBA" id="ARBA00022737"/>
    </source>
</evidence>
<dbReference type="InterPro" id="IPR001610">
    <property type="entry name" value="PAC"/>
</dbReference>
<dbReference type="Gene3D" id="4.10.280.10">
    <property type="entry name" value="Helix-loop-helix DNA-binding domain"/>
    <property type="match status" value="1"/>
</dbReference>
<dbReference type="Pfam" id="PF00010">
    <property type="entry name" value="HLH"/>
    <property type="match status" value="1"/>
</dbReference>
<dbReference type="InterPro" id="IPR013767">
    <property type="entry name" value="PAS_fold"/>
</dbReference>
<keyword evidence="4" id="KW-0963">Cytoplasm</keyword>
<dbReference type="AlphaFoldDB" id="A0AAN9D5U0"/>
<evidence type="ECO:0000256" key="10">
    <source>
        <dbReference type="ARBA" id="ARBA00023125"/>
    </source>
</evidence>
<sequence length="835" mass="93430">MSSCNVYASRKRRKPAQKSKKQSPPECVKSNPSKRHRDRLNGELDRLASQLPFPQEVISKMDKLTILRLSVSYMRAKSHFNVTLNSKNSSQLANNTKPQIQELPEGECLLQLINGFVLVVTSSGAIFYASSTIKDYLGFHQSDLIHQCVYELIHTEDRAEFQKQLHWALNPSCTLDAGQLVQASHDSPLPQTYYSPEELPPENSTFLERNFVCQLRCLLDNSSGFLPMNFQGRLKFLHGQNERTADGKPIPPQLALFALVSPLQPPYILEIRTKSFMFKTKHKLDFTPTACDPKGKIVLGYTEAELFYRGSGYQFIHAADMMYCAEKHMRAMKTGESGLTVFRLLTKQNLWIWVQSNARLVYKNGQPDYIIASQRVITDEEGEENLRKRAVTLPFSFTTGEAVLYDMNLPRPLGNTTSSDPTAQDNNNQLRTTGTVDPDSLLGSMLKQDESIYLCSADKRSVSVQGLGNEDLGGIFSSNWQESVLSLSESSVFKQEPIVGSGGDENCEILDFMRSLGVSPEDLKSLQQDELFLRIDLDGRNDVADLTDGILSYVQQSLGTKTDRIGDVQDNVKEKCLVGKPTQTFTPPQQALVLIPEDSCDPLTLVPQEQQMNFTTAHPEPKTQPFTRTQPHRELKAAADLQNNPQGQQDTLSVPYKETGISQCKLSHITIQKHQVQTTSQQSQCSHLPPLDQQVCKTLKDAEVCGNLTEVLASDTQQVPPLLQPELQQPGCFYLEIPHVDLKHPYRNHLSTVSISYSQQLSSPYITAGDAGLSEFTAQDIEELLNGLDGDVERKRYSGQDEGVGFRPSLDQQAYIGQVRTKPLMCGLPTFILKN</sequence>
<dbReference type="Gene3D" id="3.30.450.20">
    <property type="entry name" value="PAS domain"/>
    <property type="match status" value="2"/>
</dbReference>
<keyword evidence="8" id="KW-0805">Transcription regulation</keyword>
<dbReference type="FunFam" id="3.30.450.20:FF:000035">
    <property type="entry name" value="Aryl hydrocarbon receptor"/>
    <property type="match status" value="1"/>
</dbReference>
<dbReference type="EMBL" id="JAYKXH010000009">
    <property type="protein sequence ID" value="KAK7157424.1"/>
    <property type="molecule type" value="Genomic_DNA"/>
</dbReference>
<keyword evidence="6" id="KW-0677">Repeat</keyword>
<dbReference type="PANTHER" id="PTHR10649:SF9">
    <property type="entry name" value="ARYL HYDROCARBON RECEPTOR"/>
    <property type="match status" value="1"/>
</dbReference>
<keyword evidence="11" id="KW-0010">Activator</keyword>
<dbReference type="GO" id="GO:0046983">
    <property type="term" value="F:protein dimerization activity"/>
    <property type="evidence" value="ECO:0007669"/>
    <property type="project" value="InterPro"/>
</dbReference>
<protein>
    <recommendedName>
        <fullName evidence="3">Aryl hydrocarbon receptor</fullName>
    </recommendedName>
</protein>
<evidence type="ECO:0000256" key="2">
    <source>
        <dbReference type="ARBA" id="ARBA00004496"/>
    </source>
</evidence>
<dbReference type="SMART" id="SM00086">
    <property type="entry name" value="PAC"/>
    <property type="match status" value="1"/>
</dbReference>
<dbReference type="SUPFAM" id="SSF55785">
    <property type="entry name" value="PYP-like sensor domain (PAS domain)"/>
    <property type="match status" value="2"/>
</dbReference>
<keyword evidence="9" id="KW-0090">Biological rhythms</keyword>
<keyword evidence="7" id="KW-0013">ADP-ribosylation</keyword>
<keyword evidence="12" id="KW-0804">Transcription</keyword>
<evidence type="ECO:0000256" key="4">
    <source>
        <dbReference type="ARBA" id="ARBA00022490"/>
    </source>
</evidence>
<evidence type="ECO:0000256" key="11">
    <source>
        <dbReference type="ARBA" id="ARBA00023159"/>
    </source>
</evidence>
<dbReference type="CDD" id="cd00130">
    <property type="entry name" value="PAS"/>
    <property type="match status" value="2"/>
</dbReference>
<dbReference type="Pfam" id="PF00989">
    <property type="entry name" value="PAS"/>
    <property type="match status" value="1"/>
</dbReference>
<dbReference type="InterPro" id="IPR011598">
    <property type="entry name" value="bHLH_dom"/>
</dbReference>
<dbReference type="GO" id="GO:0005737">
    <property type="term" value="C:cytoplasm"/>
    <property type="evidence" value="ECO:0007669"/>
    <property type="project" value="UniProtKB-SubCell"/>
</dbReference>
<evidence type="ECO:0000256" key="7">
    <source>
        <dbReference type="ARBA" id="ARBA00022765"/>
    </source>
</evidence>
<feature type="compositionally biased region" description="Basic residues" evidence="14">
    <location>
        <begin position="9"/>
        <end position="21"/>
    </location>
</feature>
<evidence type="ECO:0000259" key="16">
    <source>
        <dbReference type="PROSITE" id="PS50888"/>
    </source>
</evidence>
<evidence type="ECO:0000256" key="12">
    <source>
        <dbReference type="ARBA" id="ARBA00023163"/>
    </source>
</evidence>
<evidence type="ECO:0000256" key="3">
    <source>
        <dbReference type="ARBA" id="ARBA00015909"/>
    </source>
</evidence>
<feature type="domain" description="PAS" evidence="15">
    <location>
        <begin position="109"/>
        <end position="172"/>
    </location>
</feature>
<comment type="caution">
    <text evidence="17">The sequence shown here is derived from an EMBL/GenBank/DDBJ whole genome shotgun (WGS) entry which is preliminary data.</text>
</comment>
<comment type="subcellular location">
    <subcellularLocation>
        <location evidence="2">Cytoplasm</location>
    </subcellularLocation>
    <subcellularLocation>
        <location evidence="1">Nucleus</location>
    </subcellularLocation>
</comment>
<evidence type="ECO:0000256" key="1">
    <source>
        <dbReference type="ARBA" id="ARBA00004123"/>
    </source>
</evidence>
<keyword evidence="10" id="KW-0238">DNA-binding</keyword>
<evidence type="ECO:0000256" key="9">
    <source>
        <dbReference type="ARBA" id="ARBA00023108"/>
    </source>
</evidence>
<dbReference type="GO" id="GO:0048511">
    <property type="term" value="P:rhythmic process"/>
    <property type="evidence" value="ECO:0007669"/>
    <property type="project" value="UniProtKB-KW"/>
</dbReference>
<dbReference type="GO" id="GO:0005634">
    <property type="term" value="C:nucleus"/>
    <property type="evidence" value="ECO:0007669"/>
    <property type="project" value="UniProtKB-SubCell"/>
</dbReference>
<evidence type="ECO:0000256" key="14">
    <source>
        <dbReference type="SAM" id="MobiDB-lite"/>
    </source>
</evidence>
<keyword evidence="5" id="KW-0678">Repressor</keyword>
<keyword evidence="18" id="KW-1185">Reference proteome</keyword>
<proteinExistence type="predicted"/>
<dbReference type="GO" id="GO:0004879">
    <property type="term" value="F:nuclear receptor activity"/>
    <property type="evidence" value="ECO:0007669"/>
    <property type="project" value="UniProtKB-ARBA"/>
</dbReference>
<evidence type="ECO:0000256" key="13">
    <source>
        <dbReference type="ARBA" id="ARBA00023242"/>
    </source>
</evidence>
<dbReference type="SMART" id="SM00091">
    <property type="entry name" value="PAS"/>
    <property type="match status" value="2"/>
</dbReference>
<reference evidence="17 18" key="1">
    <citation type="submission" date="2024-02" db="EMBL/GenBank/DDBJ databases">
        <title>Chromosome-level genome assembly of the Eurasian Minnow (Phoxinus phoxinus).</title>
        <authorList>
            <person name="Oriowo T.O."/>
            <person name="Martin S."/>
            <person name="Stange M."/>
            <person name="Chrysostomakis Y."/>
            <person name="Brown T."/>
            <person name="Winkler S."/>
            <person name="Kukowka S."/>
            <person name="Myers E.W."/>
            <person name="Bohne A."/>
        </authorList>
    </citation>
    <scope>NUCLEOTIDE SEQUENCE [LARGE SCALE GENOMIC DNA]</scope>
    <source>
        <strain evidence="17">ZFMK-TIS-60720</strain>
        <tissue evidence="17">Whole Organism</tissue>
    </source>
</reference>
<dbReference type="Proteomes" id="UP001364617">
    <property type="component" value="Unassembled WGS sequence"/>
</dbReference>
<feature type="region of interest" description="Disordered" evidence="14">
    <location>
        <begin position="410"/>
        <end position="439"/>
    </location>
</feature>
<dbReference type="GO" id="GO:0048513">
    <property type="term" value="P:animal organ development"/>
    <property type="evidence" value="ECO:0007669"/>
    <property type="project" value="UniProtKB-ARBA"/>
</dbReference>
<dbReference type="InterPro" id="IPR001067">
    <property type="entry name" value="Nuc_translocat"/>
</dbReference>